<keyword evidence="2" id="KW-0805">Transcription regulation</keyword>
<dbReference type="PANTHER" id="PTHR30537">
    <property type="entry name" value="HTH-TYPE TRANSCRIPTIONAL REGULATOR"/>
    <property type="match status" value="1"/>
</dbReference>
<dbReference type="Pfam" id="PF03466">
    <property type="entry name" value="LysR_substrate"/>
    <property type="match status" value="1"/>
</dbReference>
<feature type="domain" description="HTH lysR-type" evidence="5">
    <location>
        <begin position="22"/>
        <end position="79"/>
    </location>
</feature>
<dbReference type="CDD" id="cd08432">
    <property type="entry name" value="PBP2_GcdR_TrpI_HvrB_AmpR_like"/>
    <property type="match status" value="1"/>
</dbReference>
<dbReference type="SUPFAM" id="SSF46785">
    <property type="entry name" value="Winged helix' DNA-binding domain"/>
    <property type="match status" value="1"/>
</dbReference>
<dbReference type="SUPFAM" id="SSF53850">
    <property type="entry name" value="Periplasmic binding protein-like II"/>
    <property type="match status" value="1"/>
</dbReference>
<reference evidence="6 7" key="1">
    <citation type="submission" date="2023-11" db="EMBL/GenBank/DDBJ databases">
        <title>Draft genome of Azohydromonas lata strain H1 (DSM1123), a polyhydroxyalkanoate producer.</title>
        <authorList>
            <person name="Traversa D."/>
            <person name="D'Addabbo P."/>
            <person name="Pazzani C."/>
            <person name="Manzari C."/>
            <person name="Chiara M."/>
            <person name="Scrascia M."/>
        </authorList>
    </citation>
    <scope>NUCLEOTIDE SEQUENCE [LARGE SCALE GENOMIC DNA]</scope>
    <source>
        <strain evidence="6 7">H1</strain>
    </source>
</reference>
<proteinExistence type="inferred from homology"/>
<keyword evidence="3" id="KW-0238">DNA-binding</keyword>
<dbReference type="PRINTS" id="PR00039">
    <property type="entry name" value="HTHLYSR"/>
</dbReference>
<dbReference type="PROSITE" id="PS50931">
    <property type="entry name" value="HTH_LYSR"/>
    <property type="match status" value="1"/>
</dbReference>
<dbReference type="RefSeq" id="WP_322466792.1">
    <property type="nucleotide sequence ID" value="NZ_JAXOJX010000034.1"/>
</dbReference>
<comment type="similarity">
    <text evidence="1">Belongs to the LysR transcriptional regulatory family.</text>
</comment>
<dbReference type="Pfam" id="PF00126">
    <property type="entry name" value="HTH_1"/>
    <property type="match status" value="1"/>
</dbReference>
<evidence type="ECO:0000256" key="2">
    <source>
        <dbReference type="ARBA" id="ARBA00023015"/>
    </source>
</evidence>
<keyword evidence="7" id="KW-1185">Reference proteome</keyword>
<accession>A0ABU5IIZ5</accession>
<dbReference type="Proteomes" id="UP001293718">
    <property type="component" value="Unassembled WGS sequence"/>
</dbReference>
<dbReference type="PANTHER" id="PTHR30537:SF74">
    <property type="entry name" value="HTH-TYPE TRANSCRIPTIONAL REGULATOR TRPI"/>
    <property type="match status" value="1"/>
</dbReference>
<dbReference type="InterPro" id="IPR036388">
    <property type="entry name" value="WH-like_DNA-bd_sf"/>
</dbReference>
<dbReference type="InterPro" id="IPR005119">
    <property type="entry name" value="LysR_subst-bd"/>
</dbReference>
<sequence>MGRKSPTNTEEAEAGVERSRLPPLNALRSFEAVAQHGSFTAAAAQLNVTHWAVGKQIRLLEDWFGKPLFERRARGVRLTDEGAALLGDVSDAFDRLATGTARLRDRGSARRPSGTVRVSALVSFAVSWLLPRLPDFCGQFPEIDVQVSTTSRRLRYVGGTFDIGVRSRHEQSVGLESRVLMADVRLPACSPALLTQHPIRDVADLRHHTLLHSASTKGAWMRWLREAGASGLRPLRQMEFEHVFLQQAAAVEGLGVALASLPLIRRDLAAGRLVCPLPAQTWRAPDYVMVLATERESDAAVSAFRDWLVQAAAQEPGMPPTA</sequence>
<dbReference type="Gene3D" id="1.10.10.10">
    <property type="entry name" value="Winged helix-like DNA-binding domain superfamily/Winged helix DNA-binding domain"/>
    <property type="match status" value="1"/>
</dbReference>
<dbReference type="InterPro" id="IPR036390">
    <property type="entry name" value="WH_DNA-bd_sf"/>
</dbReference>
<dbReference type="Gene3D" id="3.40.190.10">
    <property type="entry name" value="Periplasmic binding protein-like II"/>
    <property type="match status" value="2"/>
</dbReference>
<evidence type="ECO:0000313" key="6">
    <source>
        <dbReference type="EMBL" id="MDZ5458780.1"/>
    </source>
</evidence>
<evidence type="ECO:0000259" key="5">
    <source>
        <dbReference type="PROSITE" id="PS50931"/>
    </source>
</evidence>
<evidence type="ECO:0000256" key="4">
    <source>
        <dbReference type="ARBA" id="ARBA00023163"/>
    </source>
</evidence>
<evidence type="ECO:0000256" key="1">
    <source>
        <dbReference type="ARBA" id="ARBA00009437"/>
    </source>
</evidence>
<dbReference type="EMBL" id="JAXOJX010000034">
    <property type="protein sequence ID" value="MDZ5458780.1"/>
    <property type="molecule type" value="Genomic_DNA"/>
</dbReference>
<organism evidence="6 7">
    <name type="scientific">Azohydromonas lata</name>
    <dbReference type="NCBI Taxonomy" id="45677"/>
    <lineage>
        <taxon>Bacteria</taxon>
        <taxon>Pseudomonadati</taxon>
        <taxon>Pseudomonadota</taxon>
        <taxon>Betaproteobacteria</taxon>
        <taxon>Burkholderiales</taxon>
        <taxon>Sphaerotilaceae</taxon>
        <taxon>Azohydromonas</taxon>
    </lineage>
</organism>
<gene>
    <name evidence="6" type="ORF">SM757_19550</name>
</gene>
<evidence type="ECO:0000313" key="7">
    <source>
        <dbReference type="Proteomes" id="UP001293718"/>
    </source>
</evidence>
<dbReference type="InterPro" id="IPR000847">
    <property type="entry name" value="LysR_HTH_N"/>
</dbReference>
<keyword evidence="4" id="KW-0804">Transcription</keyword>
<protein>
    <submittedName>
        <fullName evidence="6">LysR substrate-binding domain-containing protein</fullName>
    </submittedName>
</protein>
<name>A0ABU5IIZ5_9BURK</name>
<comment type="caution">
    <text evidence="6">The sequence shown here is derived from an EMBL/GenBank/DDBJ whole genome shotgun (WGS) entry which is preliminary data.</text>
</comment>
<evidence type="ECO:0000256" key="3">
    <source>
        <dbReference type="ARBA" id="ARBA00023125"/>
    </source>
</evidence>
<dbReference type="InterPro" id="IPR058163">
    <property type="entry name" value="LysR-type_TF_proteobact-type"/>
</dbReference>